<dbReference type="RefSeq" id="WP_378244513.1">
    <property type="nucleotide sequence ID" value="NZ_JBHSKF010000002.1"/>
</dbReference>
<reference evidence="10" key="1">
    <citation type="journal article" date="2019" name="Int. J. Syst. Evol. Microbiol.">
        <title>The Global Catalogue of Microorganisms (GCM) 10K type strain sequencing project: providing services to taxonomists for standard genome sequencing and annotation.</title>
        <authorList>
            <consortium name="The Broad Institute Genomics Platform"/>
            <consortium name="The Broad Institute Genome Sequencing Center for Infectious Disease"/>
            <person name="Wu L."/>
            <person name="Ma J."/>
        </authorList>
    </citation>
    <scope>NUCLEOTIDE SEQUENCE [LARGE SCALE GENOMIC DNA]</scope>
    <source>
        <strain evidence="10">CCUG 59778</strain>
    </source>
</reference>
<evidence type="ECO:0000256" key="4">
    <source>
        <dbReference type="ARBA" id="ARBA00022723"/>
    </source>
</evidence>
<dbReference type="PANTHER" id="PTHR46696:SF5">
    <property type="entry name" value="CYTOCHROME P450 BJ-1"/>
    <property type="match status" value="1"/>
</dbReference>
<evidence type="ECO:0000313" key="10">
    <source>
        <dbReference type="Proteomes" id="UP001596157"/>
    </source>
</evidence>
<keyword evidence="7 8" id="KW-0503">Monooxygenase</keyword>
<keyword evidence="3 8" id="KW-0349">Heme</keyword>
<comment type="similarity">
    <text evidence="2 8">Belongs to the cytochrome P450 family.</text>
</comment>
<evidence type="ECO:0000256" key="5">
    <source>
        <dbReference type="ARBA" id="ARBA00023002"/>
    </source>
</evidence>
<dbReference type="Proteomes" id="UP001596157">
    <property type="component" value="Unassembled WGS sequence"/>
</dbReference>
<gene>
    <name evidence="9" type="ORF">ACFPM7_05570</name>
</gene>
<organism evidence="9 10">
    <name type="scientific">Actinokineospora guangxiensis</name>
    <dbReference type="NCBI Taxonomy" id="1490288"/>
    <lineage>
        <taxon>Bacteria</taxon>
        <taxon>Bacillati</taxon>
        <taxon>Actinomycetota</taxon>
        <taxon>Actinomycetes</taxon>
        <taxon>Pseudonocardiales</taxon>
        <taxon>Pseudonocardiaceae</taxon>
        <taxon>Actinokineospora</taxon>
    </lineage>
</organism>
<proteinExistence type="inferred from homology"/>
<evidence type="ECO:0000256" key="2">
    <source>
        <dbReference type="ARBA" id="ARBA00010617"/>
    </source>
</evidence>
<evidence type="ECO:0000256" key="8">
    <source>
        <dbReference type="RuleBase" id="RU000461"/>
    </source>
</evidence>
<dbReference type="PROSITE" id="PS00086">
    <property type="entry name" value="CYTOCHROME_P450"/>
    <property type="match status" value="1"/>
</dbReference>
<name>A0ABW0EJM7_9PSEU</name>
<keyword evidence="5 8" id="KW-0560">Oxidoreductase</keyword>
<accession>A0ABW0EJM7</accession>
<sequence>MDLRALALPYDRPSRYDPPPAFADLREADPLVRLPGESGPSTWLVLGADLAQRVLTDARFSITAPGGHADTDSLLCDGAAHARLRGLLAKGFTARAIERMRPRVRALADAHVADLAAAGPPADLVAHVALPLAREVVADLLGVDIADRERFAAWATAISTVVGEPDGAAVAGWTDLLAFLGDLVAARRADPGEDMLSGFAAAGLTDRQLVFAGAALLAGGQLTSANALSIGVVKLLGSGGLAGLADEAAATAAAEEVLRHQAGISGEPYPRFAVCEVRIGEHRIAAGDTVVVRLEAANRDPDRFPDPDRFDRTRDAGRHLRFGYGPHRCVGAAVARAQLVSAIQALAERLPGLALVQAPEDVVWTGAWLDDGPAALPVTW</sequence>
<protein>
    <submittedName>
        <fullName evidence="9">Cytochrome P450</fullName>
    </submittedName>
</protein>
<evidence type="ECO:0000256" key="7">
    <source>
        <dbReference type="ARBA" id="ARBA00023033"/>
    </source>
</evidence>
<dbReference type="InterPro" id="IPR002397">
    <property type="entry name" value="Cyt_P450_B"/>
</dbReference>
<keyword evidence="4 8" id="KW-0479">Metal-binding</keyword>
<dbReference type="PRINTS" id="PR00359">
    <property type="entry name" value="BP450"/>
</dbReference>
<dbReference type="InterPro" id="IPR036396">
    <property type="entry name" value="Cyt_P450_sf"/>
</dbReference>
<keyword evidence="6 8" id="KW-0408">Iron</keyword>
<keyword evidence="10" id="KW-1185">Reference proteome</keyword>
<comment type="cofactor">
    <cofactor evidence="1">
        <name>heme</name>
        <dbReference type="ChEBI" id="CHEBI:30413"/>
    </cofactor>
</comment>
<dbReference type="SUPFAM" id="SSF48264">
    <property type="entry name" value="Cytochrome P450"/>
    <property type="match status" value="1"/>
</dbReference>
<comment type="caution">
    <text evidence="9">The sequence shown here is derived from an EMBL/GenBank/DDBJ whole genome shotgun (WGS) entry which is preliminary data.</text>
</comment>
<evidence type="ECO:0000256" key="6">
    <source>
        <dbReference type="ARBA" id="ARBA00023004"/>
    </source>
</evidence>
<evidence type="ECO:0000256" key="1">
    <source>
        <dbReference type="ARBA" id="ARBA00001971"/>
    </source>
</evidence>
<dbReference type="InterPro" id="IPR017972">
    <property type="entry name" value="Cyt_P450_CS"/>
</dbReference>
<dbReference type="Pfam" id="PF00067">
    <property type="entry name" value="p450"/>
    <property type="match status" value="1"/>
</dbReference>
<evidence type="ECO:0000256" key="3">
    <source>
        <dbReference type="ARBA" id="ARBA00022617"/>
    </source>
</evidence>
<dbReference type="InterPro" id="IPR001128">
    <property type="entry name" value="Cyt_P450"/>
</dbReference>
<dbReference type="Gene3D" id="1.10.630.10">
    <property type="entry name" value="Cytochrome P450"/>
    <property type="match status" value="1"/>
</dbReference>
<dbReference type="PANTHER" id="PTHR46696">
    <property type="entry name" value="P450, PUTATIVE (EUROFUNG)-RELATED"/>
    <property type="match status" value="1"/>
</dbReference>
<evidence type="ECO:0000313" key="9">
    <source>
        <dbReference type="EMBL" id="MFC5286513.1"/>
    </source>
</evidence>
<dbReference type="EMBL" id="JBHSKF010000002">
    <property type="protein sequence ID" value="MFC5286513.1"/>
    <property type="molecule type" value="Genomic_DNA"/>
</dbReference>